<keyword evidence="3 5" id="KW-0694">RNA-binding</keyword>
<dbReference type="GO" id="GO:0005730">
    <property type="term" value="C:nucleolus"/>
    <property type="evidence" value="ECO:0007669"/>
    <property type="project" value="UniProtKB-SubCell"/>
</dbReference>
<evidence type="ECO:0000259" key="7">
    <source>
        <dbReference type="PROSITE" id="PS50102"/>
    </source>
</evidence>
<comment type="subcellular location">
    <subcellularLocation>
        <location evidence="1">Nucleus</location>
        <location evidence="1">Nucleolus</location>
    </subcellularLocation>
</comment>
<dbReference type="InterPro" id="IPR000504">
    <property type="entry name" value="RRM_dom"/>
</dbReference>
<feature type="domain" description="RRM" evidence="7">
    <location>
        <begin position="123"/>
        <end position="207"/>
    </location>
</feature>
<dbReference type="PROSITE" id="PS50102">
    <property type="entry name" value="RRM"/>
    <property type="match status" value="1"/>
</dbReference>
<evidence type="ECO:0000313" key="8">
    <source>
        <dbReference type="EMBL" id="GAX75941.1"/>
    </source>
</evidence>
<proteinExistence type="inferred from homology"/>
<evidence type="ECO:0000256" key="6">
    <source>
        <dbReference type="SAM" id="MobiDB-lite"/>
    </source>
</evidence>
<keyword evidence="4" id="KW-0539">Nucleus</keyword>
<dbReference type="AlphaFoldDB" id="A0A250WYN3"/>
<dbReference type="InterPro" id="IPR035979">
    <property type="entry name" value="RBD_domain_sf"/>
</dbReference>
<feature type="compositionally biased region" description="Basic residues" evidence="6">
    <location>
        <begin position="297"/>
        <end position="308"/>
    </location>
</feature>
<dbReference type="SUPFAM" id="SSF54928">
    <property type="entry name" value="RNA-binding domain, RBD"/>
    <property type="match status" value="2"/>
</dbReference>
<dbReference type="Pfam" id="PF00076">
    <property type="entry name" value="RRM_1"/>
    <property type="match status" value="1"/>
</dbReference>
<feature type="region of interest" description="Disordered" evidence="6">
    <location>
        <begin position="241"/>
        <end position="273"/>
    </location>
</feature>
<comment type="similarity">
    <text evidence="2">Belongs to the RRM RBM34 family.</text>
</comment>
<evidence type="ECO:0000256" key="3">
    <source>
        <dbReference type="ARBA" id="ARBA00022884"/>
    </source>
</evidence>
<evidence type="ECO:0000256" key="2">
    <source>
        <dbReference type="ARBA" id="ARBA00007077"/>
    </source>
</evidence>
<evidence type="ECO:0000256" key="1">
    <source>
        <dbReference type="ARBA" id="ARBA00004604"/>
    </source>
</evidence>
<dbReference type="EMBL" id="BEGY01000014">
    <property type="protein sequence ID" value="GAX75941.1"/>
    <property type="molecule type" value="Genomic_DNA"/>
</dbReference>
<dbReference type="GO" id="GO:0003723">
    <property type="term" value="F:RNA binding"/>
    <property type="evidence" value="ECO:0007669"/>
    <property type="project" value="UniProtKB-UniRule"/>
</dbReference>
<gene>
    <name evidence="8" type="ORF">CEUSTIGMA_g3384.t1</name>
</gene>
<organism evidence="8 9">
    <name type="scientific">Chlamydomonas eustigma</name>
    <dbReference type="NCBI Taxonomy" id="1157962"/>
    <lineage>
        <taxon>Eukaryota</taxon>
        <taxon>Viridiplantae</taxon>
        <taxon>Chlorophyta</taxon>
        <taxon>core chlorophytes</taxon>
        <taxon>Chlorophyceae</taxon>
        <taxon>CS clade</taxon>
        <taxon>Chlamydomonadales</taxon>
        <taxon>Chlamydomonadaceae</taxon>
        <taxon>Chlamydomonas</taxon>
    </lineage>
</organism>
<dbReference type="OrthoDB" id="442677at2759"/>
<feature type="region of interest" description="Disordered" evidence="6">
    <location>
        <begin position="290"/>
        <end position="383"/>
    </location>
</feature>
<dbReference type="SMART" id="SM00360">
    <property type="entry name" value="RRM"/>
    <property type="match status" value="2"/>
</dbReference>
<reference evidence="8 9" key="1">
    <citation type="submission" date="2017-08" db="EMBL/GenBank/DDBJ databases">
        <title>Acidophilic green algal genome provides insights into adaptation to an acidic environment.</title>
        <authorList>
            <person name="Hirooka S."/>
            <person name="Hirose Y."/>
            <person name="Kanesaki Y."/>
            <person name="Higuchi S."/>
            <person name="Fujiwara T."/>
            <person name="Onuma R."/>
            <person name="Era A."/>
            <person name="Ohbayashi R."/>
            <person name="Uzuka A."/>
            <person name="Nozaki H."/>
            <person name="Yoshikawa H."/>
            <person name="Miyagishima S.Y."/>
        </authorList>
    </citation>
    <scope>NUCLEOTIDE SEQUENCE [LARGE SCALE GENOMIC DNA]</scope>
    <source>
        <strain evidence="8 9">NIES-2499</strain>
    </source>
</reference>
<dbReference type="PANTHER" id="PTHR23236">
    <property type="entry name" value="EUKARYOTIC TRANSLATION INITIATION FACTOR 4B/4H"/>
    <property type="match status" value="1"/>
</dbReference>
<dbReference type="PANTHER" id="PTHR23236:SF25">
    <property type="entry name" value="RNA-BINDING PROTEIN 34"/>
    <property type="match status" value="1"/>
</dbReference>
<protein>
    <recommendedName>
        <fullName evidence="7">RRM domain-containing protein</fullName>
    </recommendedName>
</protein>
<dbReference type="InterPro" id="IPR012677">
    <property type="entry name" value="Nucleotide-bd_a/b_plait_sf"/>
</dbReference>
<accession>A0A250WYN3</accession>
<evidence type="ECO:0000256" key="5">
    <source>
        <dbReference type="PROSITE-ProRule" id="PRU00176"/>
    </source>
</evidence>
<dbReference type="Gene3D" id="3.30.70.330">
    <property type="match status" value="2"/>
</dbReference>
<evidence type="ECO:0000313" key="9">
    <source>
        <dbReference type="Proteomes" id="UP000232323"/>
    </source>
</evidence>
<name>A0A250WYN3_9CHLO</name>
<keyword evidence="9" id="KW-1185">Reference proteome</keyword>
<dbReference type="Proteomes" id="UP000232323">
    <property type="component" value="Unassembled WGS sequence"/>
</dbReference>
<sequence>MISYIYKVPIIHTVHINGRSINLSSGIIALGPTLRYGKVQSVRLRSLSLDMSAKGNRRAKVMQGKVDPERSTGNAYVVMSSIEAVEKALSANMMQVDGLHIRIDRAVPAKAKGAEGVLYDPARSLFVGNVHFQSRDEDLISLFSNASVAPELESAVEAVRIVRDPATNIGKGFAFVLFKTKAAARAALQHTEWLLRKRTLRLTKVTKAVGGASSKTVKPAGDFSTALKKEKAAYHAASLQKGAKPAAGSSATDGLAGKANSHGAVSAKQQPAKTGSVQLRFDVGAPAAKADWQGVRTKGKTKGVRGPKHQSPSSGANTSTKTSEINRKRDGKRPAVANRKSKAQLAVGNLSSSPLGFKQGSVKKKVKPGSNFAQKSKGGERKG</sequence>
<evidence type="ECO:0000256" key="4">
    <source>
        <dbReference type="ARBA" id="ARBA00023242"/>
    </source>
</evidence>
<feature type="compositionally biased region" description="Polar residues" evidence="6">
    <location>
        <begin position="310"/>
        <end position="323"/>
    </location>
</feature>
<comment type="caution">
    <text evidence="8">The sequence shown here is derived from an EMBL/GenBank/DDBJ whole genome shotgun (WGS) entry which is preliminary data.</text>
</comment>
<dbReference type="STRING" id="1157962.A0A250WYN3"/>